<name>A0ACB7TCP4_HYAAI</name>
<dbReference type="EMBL" id="CM023481">
    <property type="protein sequence ID" value="KAH6943908.1"/>
    <property type="molecule type" value="Genomic_DNA"/>
</dbReference>
<accession>A0ACB7TCP4</accession>
<proteinExistence type="predicted"/>
<protein>
    <submittedName>
        <fullName evidence="1">Uncharacterized protein</fullName>
    </submittedName>
</protein>
<comment type="caution">
    <text evidence="1">The sequence shown here is derived from an EMBL/GenBank/DDBJ whole genome shotgun (WGS) entry which is preliminary data.</text>
</comment>
<keyword evidence="2" id="KW-1185">Reference proteome</keyword>
<gene>
    <name evidence="1" type="ORF">HPB50_000585</name>
</gene>
<sequence>MNAHLQRLFILQVLLFRYLRPDGGGRPGREWRAFGPPASRTAPSSLSTPQPLHTAPGLDGIKQLFPGAGFPFDAPQRRSSTCTLHTPLRLASTHARHEWSAEVASHDRLPWDPTTASMYGYVYKCVTAMVMAAPRGTGDN</sequence>
<dbReference type="Proteomes" id="UP000821845">
    <property type="component" value="Chromosome 1"/>
</dbReference>
<evidence type="ECO:0000313" key="2">
    <source>
        <dbReference type="Proteomes" id="UP000821845"/>
    </source>
</evidence>
<organism evidence="1 2">
    <name type="scientific">Hyalomma asiaticum</name>
    <name type="common">Tick</name>
    <dbReference type="NCBI Taxonomy" id="266040"/>
    <lineage>
        <taxon>Eukaryota</taxon>
        <taxon>Metazoa</taxon>
        <taxon>Ecdysozoa</taxon>
        <taxon>Arthropoda</taxon>
        <taxon>Chelicerata</taxon>
        <taxon>Arachnida</taxon>
        <taxon>Acari</taxon>
        <taxon>Parasitiformes</taxon>
        <taxon>Ixodida</taxon>
        <taxon>Ixodoidea</taxon>
        <taxon>Ixodidae</taxon>
        <taxon>Hyalomminae</taxon>
        <taxon>Hyalomma</taxon>
    </lineage>
</organism>
<evidence type="ECO:0000313" key="1">
    <source>
        <dbReference type="EMBL" id="KAH6943908.1"/>
    </source>
</evidence>
<reference evidence="1" key="1">
    <citation type="submission" date="2020-05" db="EMBL/GenBank/DDBJ databases">
        <title>Large-scale comparative analyses of tick genomes elucidate their genetic diversity and vector capacities.</title>
        <authorList>
            <person name="Jia N."/>
            <person name="Wang J."/>
            <person name="Shi W."/>
            <person name="Du L."/>
            <person name="Sun Y."/>
            <person name="Zhan W."/>
            <person name="Jiang J."/>
            <person name="Wang Q."/>
            <person name="Zhang B."/>
            <person name="Ji P."/>
            <person name="Sakyi L.B."/>
            <person name="Cui X."/>
            <person name="Yuan T."/>
            <person name="Jiang B."/>
            <person name="Yang W."/>
            <person name="Lam T.T.-Y."/>
            <person name="Chang Q."/>
            <person name="Ding S."/>
            <person name="Wang X."/>
            <person name="Zhu J."/>
            <person name="Ruan X."/>
            <person name="Zhao L."/>
            <person name="Wei J."/>
            <person name="Que T."/>
            <person name="Du C."/>
            <person name="Cheng J."/>
            <person name="Dai P."/>
            <person name="Han X."/>
            <person name="Huang E."/>
            <person name="Gao Y."/>
            <person name="Liu J."/>
            <person name="Shao H."/>
            <person name="Ye R."/>
            <person name="Li L."/>
            <person name="Wei W."/>
            <person name="Wang X."/>
            <person name="Wang C."/>
            <person name="Yang T."/>
            <person name="Huo Q."/>
            <person name="Li W."/>
            <person name="Guo W."/>
            <person name="Chen H."/>
            <person name="Zhou L."/>
            <person name="Ni X."/>
            <person name="Tian J."/>
            <person name="Zhou Y."/>
            <person name="Sheng Y."/>
            <person name="Liu T."/>
            <person name="Pan Y."/>
            <person name="Xia L."/>
            <person name="Li J."/>
            <person name="Zhao F."/>
            <person name="Cao W."/>
        </authorList>
    </citation>
    <scope>NUCLEOTIDE SEQUENCE</scope>
    <source>
        <strain evidence="1">Hyas-2018</strain>
    </source>
</reference>